<evidence type="ECO:0000259" key="1">
    <source>
        <dbReference type="Pfam" id="PF18657"/>
    </source>
</evidence>
<dbReference type="Proteomes" id="UP000199354">
    <property type="component" value="Unassembled WGS sequence"/>
</dbReference>
<dbReference type="Gene3D" id="2.60.40.1080">
    <property type="match status" value="1"/>
</dbReference>
<feature type="domain" description="YDG" evidence="1">
    <location>
        <begin position="715"/>
        <end position="790"/>
    </location>
</feature>
<gene>
    <name evidence="2" type="ORF">SAMN02927903_01839</name>
</gene>
<keyword evidence="3" id="KW-1185">Reference proteome</keyword>
<feature type="domain" description="YDG" evidence="1">
    <location>
        <begin position="799"/>
        <end position="878"/>
    </location>
</feature>
<dbReference type="RefSeq" id="WP_170826825.1">
    <property type="nucleotide sequence ID" value="NZ_FMVF01000007.1"/>
</dbReference>
<dbReference type="STRING" id="490189.SAMN02927903_01839"/>
<protein>
    <submittedName>
        <fullName evidence="2">Putative metal-binding motif-containing protein</fullName>
    </submittedName>
</protein>
<dbReference type="InterPro" id="IPR021655">
    <property type="entry name" value="Put_metal-bd"/>
</dbReference>
<feature type="domain" description="YDG" evidence="1">
    <location>
        <begin position="381"/>
        <end position="456"/>
    </location>
</feature>
<dbReference type="InterPro" id="IPR041248">
    <property type="entry name" value="YDG"/>
</dbReference>
<evidence type="ECO:0000313" key="2">
    <source>
        <dbReference type="EMBL" id="SCY60906.1"/>
    </source>
</evidence>
<feature type="non-terminal residue" evidence="2">
    <location>
        <position position="1409"/>
    </location>
</feature>
<evidence type="ECO:0000313" key="3">
    <source>
        <dbReference type="Proteomes" id="UP000199354"/>
    </source>
</evidence>
<accession>A0A1G5HAW7</accession>
<dbReference type="EMBL" id="FMVF01000007">
    <property type="protein sequence ID" value="SCY60906.1"/>
    <property type="molecule type" value="Genomic_DNA"/>
</dbReference>
<reference evidence="2 3" key="1">
    <citation type="submission" date="2016-10" db="EMBL/GenBank/DDBJ databases">
        <authorList>
            <person name="de Groot N.N."/>
        </authorList>
    </citation>
    <scope>NUCLEOTIDE SEQUENCE [LARGE SCALE GENOMIC DNA]</scope>
    <source>
        <strain evidence="2 3">CGMCC 1.7031</strain>
    </source>
</reference>
<feature type="domain" description="YDG" evidence="1">
    <location>
        <begin position="464"/>
        <end position="538"/>
    </location>
</feature>
<proteinExistence type="predicted"/>
<dbReference type="Pfam" id="PF11617">
    <property type="entry name" value="Cu-binding_MopE"/>
    <property type="match status" value="1"/>
</dbReference>
<dbReference type="Pfam" id="PF18657">
    <property type="entry name" value="YDG"/>
    <property type="match status" value="7"/>
</dbReference>
<feature type="domain" description="YDG" evidence="1">
    <location>
        <begin position="633"/>
        <end position="708"/>
    </location>
</feature>
<name>A0A1G5HAW7_9FLAO</name>
<feature type="domain" description="YDG" evidence="1">
    <location>
        <begin position="887"/>
        <end position="963"/>
    </location>
</feature>
<feature type="domain" description="YDG" evidence="1">
    <location>
        <begin position="297"/>
        <end position="372"/>
    </location>
</feature>
<dbReference type="InterPro" id="IPR008964">
    <property type="entry name" value="Invasin/intimin_cell_adhesion"/>
</dbReference>
<dbReference type="SUPFAM" id="SSF49373">
    <property type="entry name" value="Invasin/intimin cell-adhesion fragments"/>
    <property type="match status" value="2"/>
</dbReference>
<organism evidence="2 3">
    <name type="scientific">Flavobacterium caeni</name>
    <dbReference type="NCBI Taxonomy" id="490189"/>
    <lineage>
        <taxon>Bacteria</taxon>
        <taxon>Pseudomonadati</taxon>
        <taxon>Bacteroidota</taxon>
        <taxon>Flavobacteriia</taxon>
        <taxon>Flavobacteriales</taxon>
        <taxon>Flavobacteriaceae</taxon>
        <taxon>Flavobacterium</taxon>
    </lineage>
</organism>
<sequence length="1409" mass="141949">MNLTLARKHLGTLWLLLLFFATGISWAQVSIGSLPYTKTDNFNSYNGSGPAALPTGWTMLGATNYRGQGTGTSNTGGFYAFGSGSDYSLGALRSSSNNYTYAVSFTNNTGSTITQLVISWNYEQWRYANTSGWDCTGTGALASNATLNGKDFVGSASGTSGSVTTTAVASFTLSGLSIANGQTFGIQWVTTDQGSSDNGVSIDDFSLQASGSGGPQNQTITFNALTSQTYGVAPYLLSATSTSGLTVSFASSNTNVAQISGNTITIVGAGSTNITASQAGNAGFNPATNVVRALTVNPKTITATGAVASDKSYDRSTSANITGAIAQGLVGTDEITVTGGGNFDDFNVGDNKPVTAALTLSGTKASSYTLTQPVGLSASITPKDLTIAGAAVANKPYDGNTSATLIGTLNGVISPDDVVLSALASFEFPFAGTGIPAISEAFLVGADIANYNLVQPTGLAADITPKQLTVVGALALNKVYDGNTDAVITGTLDGVIAPDEVIFNGVGIFESPNVGTEIPVESVSFLTGDIANYELVQPTGLFATISAEALLPQEITFNPLADAYYGDANFNLDATASSALAVTYASSDENIATVSGHTVTVVGVGSTIITAMQSGDSTYDMAIPVSQTLNVLPKELTIANLIVSDKIYDGTDAVSLSADLEGVVGSEDVTLIFTAAFSSVNVGTDVPVNASFSLQGNDIANYTLTQPTDLSADITAKTLTIDSVVANDKPYDGSTAATLSNITFSGNVAGDDVTLSGNGQFADANAAQDIAVTVTLALDGAQAGNYSFTQPAGLSADITPLVLTISGLSVEDKIYDATDAATLNGSGTLEGVINAEDVTLGGSPSATFNNASVGVNKPVTIAGFTLSGTGAQNYTLEGAAGLTADITAKSVTVSGAVANAKPYDGTTAATLSDTGVLSGVEPTDEGQVSVSNVATFASSAIGNNIAVTLALTGTKAPNYSLTQPGITASITAGPCAPSTVTWNFNTASPSSAAVANLSVSALSQGNNNGSTTLITSTSASNNAGASGGNNAGAAARTGALSLATSAYFEFSLTPATGYTARLTGINFGSRSTGTGPQAYAIRSSLDNYATNLASAFMSANSTWSAHTPSLTATSGNPGTQVTYRIYGYNGTGSPASGTANWRIDDLNLAVTVAAGLSSSTSATACSGSQFDYQPTSAASGASFSWTRAAVTGIDNPAVTSPQDGAIAETLVNTTASAINVVYVYQVAAGTCYAAQNVTVQVLPGSLGGTVDGGTAVCAGANNTTLTLSGQRGVVVRWESSTTADFTENLTPIAHTSTTYNAINVATGTYYRAVVSNGGCAEAFSAVAFIGINELFPFYTDADGDGYGTGEAVMVCAVDANTPPTGYAAEEGDCDDQIAAINPGAADIPYNGVDDDCDGTIDETGTVTTT</sequence>